<dbReference type="Proteomes" id="UP000321927">
    <property type="component" value="Unassembled WGS sequence"/>
</dbReference>
<evidence type="ECO:0000313" key="3">
    <source>
        <dbReference type="Proteomes" id="UP000249115"/>
    </source>
</evidence>
<organism evidence="1 3">
    <name type="scientific">Algoriphagus ratkowskyi</name>
    <dbReference type="NCBI Taxonomy" id="57028"/>
    <lineage>
        <taxon>Bacteria</taxon>
        <taxon>Pseudomonadati</taxon>
        <taxon>Bacteroidota</taxon>
        <taxon>Cytophagia</taxon>
        <taxon>Cytophagales</taxon>
        <taxon>Cyclobacteriaceae</taxon>
        <taxon>Algoriphagus</taxon>
    </lineage>
</organism>
<dbReference type="Proteomes" id="UP000249115">
    <property type="component" value="Unassembled WGS sequence"/>
</dbReference>
<dbReference type="SUPFAM" id="SSF48452">
    <property type="entry name" value="TPR-like"/>
    <property type="match status" value="1"/>
</dbReference>
<dbReference type="EMBL" id="QKZU01000012">
    <property type="protein sequence ID" value="PZX53437.1"/>
    <property type="molecule type" value="Genomic_DNA"/>
</dbReference>
<keyword evidence="4" id="KW-1185">Reference proteome</keyword>
<evidence type="ECO:0008006" key="5">
    <source>
        <dbReference type="Google" id="ProtNLM"/>
    </source>
</evidence>
<gene>
    <name evidence="2" type="ORF">ESW18_16085</name>
    <name evidence="1" type="ORF">LV84_03161</name>
</gene>
<dbReference type="OrthoDB" id="822888at2"/>
<evidence type="ECO:0000313" key="4">
    <source>
        <dbReference type="Proteomes" id="UP000321927"/>
    </source>
</evidence>
<name>A0A2W7RCM0_9BACT</name>
<reference evidence="2 4" key="2">
    <citation type="submission" date="2019-08" db="EMBL/GenBank/DDBJ databases">
        <title>Genome of Algoriphagus ratkowskyi IC026.</title>
        <authorList>
            <person name="Bowman J.P."/>
        </authorList>
    </citation>
    <scope>NUCLEOTIDE SEQUENCE [LARGE SCALE GENOMIC DNA]</scope>
    <source>
        <strain evidence="2 4">IC026</strain>
    </source>
</reference>
<reference evidence="1 3" key="1">
    <citation type="submission" date="2018-06" db="EMBL/GenBank/DDBJ databases">
        <title>Genomic Encyclopedia of Archaeal and Bacterial Type Strains, Phase II (KMG-II): from individual species to whole genera.</title>
        <authorList>
            <person name="Goeker M."/>
        </authorList>
    </citation>
    <scope>NUCLEOTIDE SEQUENCE [LARGE SCALE GENOMIC DNA]</scope>
    <source>
        <strain evidence="1 3">DSM 22686</strain>
    </source>
</reference>
<accession>A0A2W7RCM0</accession>
<comment type="caution">
    <text evidence="1">The sequence shown here is derived from an EMBL/GenBank/DDBJ whole genome shotgun (WGS) entry which is preliminary data.</text>
</comment>
<dbReference type="RefSeq" id="WP_086502448.1">
    <property type="nucleotide sequence ID" value="NZ_MSSV01000016.1"/>
</dbReference>
<dbReference type="InterPro" id="IPR011990">
    <property type="entry name" value="TPR-like_helical_dom_sf"/>
</dbReference>
<dbReference type="AlphaFoldDB" id="A0A2W7RCM0"/>
<dbReference type="EMBL" id="VORV01000011">
    <property type="protein sequence ID" value="TXD76522.1"/>
    <property type="molecule type" value="Genomic_DNA"/>
</dbReference>
<proteinExistence type="predicted"/>
<dbReference type="Gene3D" id="1.25.40.10">
    <property type="entry name" value="Tetratricopeptide repeat domain"/>
    <property type="match status" value="1"/>
</dbReference>
<protein>
    <recommendedName>
        <fullName evidence="5">Tetratricopeptide repeat protein</fullName>
    </recommendedName>
</protein>
<evidence type="ECO:0000313" key="2">
    <source>
        <dbReference type="EMBL" id="TXD76522.1"/>
    </source>
</evidence>
<evidence type="ECO:0000313" key="1">
    <source>
        <dbReference type="EMBL" id="PZX53437.1"/>
    </source>
</evidence>
<sequence length="238" mass="28009">MNREQLQKDIFPAELILKLFGNETKLPDKITLINDYIEGVKGSYDAEVLKIIQNNQIAHIYWEAGNYEHAIAHFEIVVENMEPEDKPSLYFLALNLLIRSNRMLSKIEKALTWSIQALNNSHIATENYRLINLKEYAELLTDTEENFDDKYLPVIKSIIDFYGIPIEVNDPIDTVKLIHQMHSYWAKKLTVLEAKIRKSDPDMMIREYEEYASSCEIEWYRNYAENSLERLKNKKSQD</sequence>